<keyword evidence="3" id="KW-0808">Transferase</keyword>
<dbReference type="CDD" id="cd01610">
    <property type="entry name" value="PAP2_like"/>
    <property type="match status" value="1"/>
</dbReference>
<keyword evidence="13" id="KW-1185">Reference proteome</keyword>
<dbReference type="GO" id="GO:0033188">
    <property type="term" value="F:sphingomyelin synthase activity"/>
    <property type="evidence" value="ECO:0007669"/>
    <property type="project" value="TreeGrafter"/>
</dbReference>
<dbReference type="AlphaFoldDB" id="A0AAW1QY27"/>
<dbReference type="GO" id="GO:0000139">
    <property type="term" value="C:Golgi membrane"/>
    <property type="evidence" value="ECO:0007669"/>
    <property type="project" value="TreeGrafter"/>
</dbReference>
<sequence length="426" mass="47394">MLLEIQRRIRLEFTIEWPMLLQRWKPIFFGAAFQYVHGIFTQLASRMHVPQEVPLPDLGFSIFPALGREQEWISELIFWTMFISFALWSFSPFVVERKRFYTVVLYGRLLMVLVVCQTLRILSFTSTQLPGSNYHCRKGQATALRAWPEHWWGHLVVNVNKQLGHSCGDLIFSSHTTFALTGALTYTEYGSWRLSKVFAWVGAAAISLLIIAHRKHYSVDVVIAWYVVPLVFWTMHRRWTTKRPAVEPWPHRPLIEHTRVGGSAANMAGGVEVGSPAELAEVIVTNGSGPETSKGSMQPLLPSSNPAPSRGMSKALKDKVSAHETGEAAAFKKQAEREASQGMGRQRSTGQGGLGAINGTSPPRDQQQGDAGQGGGWAAGNSTSSMRPRAVSTQARDEEASLYREDRSPTSQMAHAQNQPGYCRVS</sequence>
<feature type="transmembrane region" description="Helical" evidence="10">
    <location>
        <begin position="76"/>
        <end position="94"/>
    </location>
</feature>
<comment type="similarity">
    <text evidence="2">Belongs to the sphingomyelin synthase family.</text>
</comment>
<name>A0AAW1QY27_9CHLO</name>
<feature type="transmembrane region" description="Helical" evidence="10">
    <location>
        <begin position="217"/>
        <end position="235"/>
    </location>
</feature>
<keyword evidence="7" id="KW-0443">Lipid metabolism</keyword>
<dbReference type="Proteomes" id="UP001438707">
    <property type="component" value="Unassembled WGS sequence"/>
</dbReference>
<dbReference type="Pfam" id="PF14360">
    <property type="entry name" value="PAP2_C"/>
    <property type="match status" value="1"/>
</dbReference>
<evidence type="ECO:0000259" key="11">
    <source>
        <dbReference type="Pfam" id="PF14360"/>
    </source>
</evidence>
<evidence type="ECO:0000256" key="3">
    <source>
        <dbReference type="ARBA" id="ARBA00022679"/>
    </source>
</evidence>
<evidence type="ECO:0000256" key="5">
    <source>
        <dbReference type="ARBA" id="ARBA00022919"/>
    </source>
</evidence>
<keyword evidence="6 10" id="KW-1133">Transmembrane helix</keyword>
<dbReference type="GO" id="GO:0045140">
    <property type="term" value="F:inositol phosphoceramide synthase activity"/>
    <property type="evidence" value="ECO:0007669"/>
    <property type="project" value="TreeGrafter"/>
</dbReference>
<reference evidence="12 13" key="1">
    <citation type="journal article" date="2024" name="Nat. Commun.">
        <title>Phylogenomics reveals the evolutionary origins of lichenization in chlorophyte algae.</title>
        <authorList>
            <person name="Puginier C."/>
            <person name="Libourel C."/>
            <person name="Otte J."/>
            <person name="Skaloud P."/>
            <person name="Haon M."/>
            <person name="Grisel S."/>
            <person name="Petersen M."/>
            <person name="Berrin J.G."/>
            <person name="Delaux P.M."/>
            <person name="Dal Grande F."/>
            <person name="Keller J."/>
        </authorList>
    </citation>
    <scope>NUCLEOTIDE SEQUENCE [LARGE SCALE GENOMIC DNA]</scope>
    <source>
        <strain evidence="12 13">SAG 2145</strain>
    </source>
</reference>
<dbReference type="InterPro" id="IPR025749">
    <property type="entry name" value="Sphingomyelin_synth-like_dom"/>
</dbReference>
<dbReference type="InterPro" id="IPR045221">
    <property type="entry name" value="Sphingomyelin_synth-like"/>
</dbReference>
<dbReference type="PANTHER" id="PTHR21290:SF62">
    <property type="entry name" value="PHOSPHATIDYLINOSITOL:CERAMIDE INOSITOLPHOSPHOTRANSFERASE 1-RELATED"/>
    <property type="match status" value="1"/>
</dbReference>
<keyword evidence="4 10" id="KW-0812">Transmembrane</keyword>
<evidence type="ECO:0000256" key="8">
    <source>
        <dbReference type="ARBA" id="ARBA00023136"/>
    </source>
</evidence>
<feature type="transmembrane region" description="Helical" evidence="10">
    <location>
        <begin position="194"/>
        <end position="211"/>
    </location>
</feature>
<feature type="compositionally biased region" description="Basic and acidic residues" evidence="9">
    <location>
        <begin position="315"/>
        <end position="326"/>
    </location>
</feature>
<evidence type="ECO:0000256" key="6">
    <source>
        <dbReference type="ARBA" id="ARBA00022989"/>
    </source>
</evidence>
<feature type="compositionally biased region" description="Polar residues" evidence="9">
    <location>
        <begin position="286"/>
        <end position="307"/>
    </location>
</feature>
<keyword evidence="5" id="KW-0746">Sphingolipid metabolism</keyword>
<organism evidence="12 13">
    <name type="scientific">Apatococcus lobatus</name>
    <dbReference type="NCBI Taxonomy" id="904363"/>
    <lineage>
        <taxon>Eukaryota</taxon>
        <taxon>Viridiplantae</taxon>
        <taxon>Chlorophyta</taxon>
        <taxon>core chlorophytes</taxon>
        <taxon>Trebouxiophyceae</taxon>
        <taxon>Chlorellales</taxon>
        <taxon>Chlorellaceae</taxon>
        <taxon>Apatococcus</taxon>
    </lineage>
</organism>
<evidence type="ECO:0000256" key="7">
    <source>
        <dbReference type="ARBA" id="ARBA00023098"/>
    </source>
</evidence>
<evidence type="ECO:0000256" key="1">
    <source>
        <dbReference type="ARBA" id="ARBA00004141"/>
    </source>
</evidence>
<dbReference type="GO" id="GO:0047493">
    <property type="term" value="F:ceramide cholinephosphotransferase activity"/>
    <property type="evidence" value="ECO:0007669"/>
    <property type="project" value="TreeGrafter"/>
</dbReference>
<dbReference type="GO" id="GO:0005802">
    <property type="term" value="C:trans-Golgi network"/>
    <property type="evidence" value="ECO:0007669"/>
    <property type="project" value="TreeGrafter"/>
</dbReference>
<protein>
    <recommendedName>
        <fullName evidence="11">Sphingomyelin synthase-like domain-containing protein</fullName>
    </recommendedName>
</protein>
<dbReference type="GO" id="GO:0005789">
    <property type="term" value="C:endoplasmic reticulum membrane"/>
    <property type="evidence" value="ECO:0007669"/>
    <property type="project" value="TreeGrafter"/>
</dbReference>
<comment type="subcellular location">
    <subcellularLocation>
        <location evidence="1">Membrane</location>
        <topology evidence="1">Multi-pass membrane protein</topology>
    </subcellularLocation>
</comment>
<feature type="transmembrane region" description="Helical" evidence="10">
    <location>
        <begin position="100"/>
        <end position="122"/>
    </location>
</feature>
<feature type="compositionally biased region" description="Polar residues" evidence="9">
    <location>
        <begin position="381"/>
        <end position="394"/>
    </location>
</feature>
<feature type="compositionally biased region" description="Basic and acidic residues" evidence="9">
    <location>
        <begin position="395"/>
        <end position="408"/>
    </location>
</feature>
<dbReference type="GO" id="GO:0046513">
    <property type="term" value="P:ceramide biosynthetic process"/>
    <property type="evidence" value="ECO:0007669"/>
    <property type="project" value="TreeGrafter"/>
</dbReference>
<dbReference type="GO" id="GO:0005886">
    <property type="term" value="C:plasma membrane"/>
    <property type="evidence" value="ECO:0007669"/>
    <property type="project" value="TreeGrafter"/>
</dbReference>
<accession>A0AAW1QY27</accession>
<keyword evidence="8 10" id="KW-0472">Membrane</keyword>
<proteinExistence type="inferred from homology"/>
<dbReference type="EMBL" id="JALJOS010000021">
    <property type="protein sequence ID" value="KAK9826213.1"/>
    <property type="molecule type" value="Genomic_DNA"/>
</dbReference>
<gene>
    <name evidence="12" type="ORF">WJX74_000374</name>
</gene>
<dbReference type="PANTHER" id="PTHR21290">
    <property type="entry name" value="SPHINGOMYELIN SYNTHETASE"/>
    <property type="match status" value="1"/>
</dbReference>
<evidence type="ECO:0000313" key="12">
    <source>
        <dbReference type="EMBL" id="KAK9826213.1"/>
    </source>
</evidence>
<evidence type="ECO:0000313" key="13">
    <source>
        <dbReference type="Proteomes" id="UP001438707"/>
    </source>
</evidence>
<comment type="caution">
    <text evidence="12">The sequence shown here is derived from an EMBL/GenBank/DDBJ whole genome shotgun (WGS) entry which is preliminary data.</text>
</comment>
<feature type="domain" description="Sphingomyelin synthase-like" evidence="11">
    <location>
        <begin position="166"/>
        <end position="236"/>
    </location>
</feature>
<evidence type="ECO:0000256" key="2">
    <source>
        <dbReference type="ARBA" id="ARBA00005441"/>
    </source>
</evidence>
<feature type="compositionally biased region" description="Polar residues" evidence="9">
    <location>
        <begin position="409"/>
        <end position="420"/>
    </location>
</feature>
<evidence type="ECO:0000256" key="9">
    <source>
        <dbReference type="SAM" id="MobiDB-lite"/>
    </source>
</evidence>
<evidence type="ECO:0000256" key="4">
    <source>
        <dbReference type="ARBA" id="ARBA00022692"/>
    </source>
</evidence>
<feature type="region of interest" description="Disordered" evidence="9">
    <location>
        <begin position="286"/>
        <end position="426"/>
    </location>
</feature>
<evidence type="ECO:0000256" key="10">
    <source>
        <dbReference type="SAM" id="Phobius"/>
    </source>
</evidence>